<gene>
    <name evidence="1" type="ORF">SDC9_92986</name>
</gene>
<accession>A0A645A0L8</accession>
<evidence type="ECO:0008006" key="2">
    <source>
        <dbReference type="Google" id="ProtNLM"/>
    </source>
</evidence>
<reference evidence="1" key="1">
    <citation type="submission" date="2019-08" db="EMBL/GenBank/DDBJ databases">
        <authorList>
            <person name="Kucharzyk K."/>
            <person name="Murdoch R.W."/>
            <person name="Higgins S."/>
            <person name="Loffler F."/>
        </authorList>
    </citation>
    <scope>NUCLEOTIDE SEQUENCE</scope>
</reference>
<dbReference type="Gene3D" id="2.60.120.1140">
    <property type="entry name" value="Protein of unknown function DUF192"/>
    <property type="match status" value="1"/>
</dbReference>
<organism evidence="1">
    <name type="scientific">bioreactor metagenome</name>
    <dbReference type="NCBI Taxonomy" id="1076179"/>
    <lineage>
        <taxon>unclassified sequences</taxon>
        <taxon>metagenomes</taxon>
        <taxon>ecological metagenomes</taxon>
    </lineage>
</organism>
<sequence>MIIKNINKNTSIASNAGLADNFLSRFKGLLGTKQLETGKGLVIRPCSSIHTVGMNYDIDVLFVDSEDNIIKVIRNMPASKFSLCRKSSYVVELPAGTIDATGTVVGDKISLG</sequence>
<dbReference type="AlphaFoldDB" id="A0A645A0L8"/>
<dbReference type="EMBL" id="VSSQ01011217">
    <property type="protein sequence ID" value="MPM46288.1"/>
    <property type="molecule type" value="Genomic_DNA"/>
</dbReference>
<dbReference type="Pfam" id="PF02643">
    <property type="entry name" value="DUF192"/>
    <property type="match status" value="1"/>
</dbReference>
<name>A0A645A0L8_9ZZZZ</name>
<comment type="caution">
    <text evidence="1">The sequence shown here is derived from an EMBL/GenBank/DDBJ whole genome shotgun (WGS) entry which is preliminary data.</text>
</comment>
<evidence type="ECO:0000313" key="1">
    <source>
        <dbReference type="EMBL" id="MPM46288.1"/>
    </source>
</evidence>
<dbReference type="InterPro" id="IPR038695">
    <property type="entry name" value="Saro_0823-like_sf"/>
</dbReference>
<dbReference type="InterPro" id="IPR003795">
    <property type="entry name" value="DUF192"/>
</dbReference>
<proteinExistence type="predicted"/>
<protein>
    <recommendedName>
        <fullName evidence="2">DUF192 domain-containing protein</fullName>
    </recommendedName>
</protein>